<protein>
    <submittedName>
        <fullName evidence="2">Uncharacterized protein</fullName>
    </submittedName>
</protein>
<dbReference type="AlphaFoldDB" id="A0A1H2V0V2"/>
<evidence type="ECO:0000256" key="1">
    <source>
        <dbReference type="SAM" id="Phobius"/>
    </source>
</evidence>
<feature type="transmembrane region" description="Helical" evidence="1">
    <location>
        <begin position="216"/>
        <end position="235"/>
    </location>
</feature>
<accession>A0A1H2V0V2</accession>
<keyword evidence="1" id="KW-1133">Transmembrane helix</keyword>
<evidence type="ECO:0000313" key="2">
    <source>
        <dbReference type="EMBL" id="SDW61982.1"/>
    </source>
</evidence>
<gene>
    <name evidence="2" type="ORF">SAMN04487759_1276</name>
</gene>
<proteinExistence type="predicted"/>
<organism evidence="2 3">
    <name type="scientific">Kandleria vitulina</name>
    <dbReference type="NCBI Taxonomy" id="1630"/>
    <lineage>
        <taxon>Bacteria</taxon>
        <taxon>Bacillati</taxon>
        <taxon>Bacillota</taxon>
        <taxon>Erysipelotrichia</taxon>
        <taxon>Erysipelotrichales</taxon>
        <taxon>Coprobacillaceae</taxon>
        <taxon>Kandleria</taxon>
    </lineage>
</organism>
<dbReference type="RefSeq" id="WP_074686838.1">
    <property type="nucleotide sequence ID" value="NZ_FNNF01000027.1"/>
</dbReference>
<sequence length="250" mass="28982">MKKRKIISGFIVLTLFWCILSFFTLNSKDVTTSKIRVVKESDQAVQIGEISKGKYINQDFICPYSDFYGFSLEFSNYKRDNNEGTVFVILRDLESNKKILNNSVSVSDINDKNYMSFYFNKQSQSKGRKYRIEITSDSPANKSVSLYVTRLSGIKDFALNTNISHLNDEDKQEYSSARREVQSKGDSLSTKKYRHSYILNNSFFFQNKETNNSLKYIRIVFIVISYLIFSLLCFVNKKMLSRGQIDNGIV</sequence>
<keyword evidence="1" id="KW-0472">Membrane</keyword>
<dbReference type="Proteomes" id="UP000182429">
    <property type="component" value="Unassembled WGS sequence"/>
</dbReference>
<keyword evidence="1" id="KW-0812">Transmembrane</keyword>
<reference evidence="2 3" key="1">
    <citation type="submission" date="2016-10" db="EMBL/GenBank/DDBJ databases">
        <authorList>
            <person name="de Groot N.N."/>
        </authorList>
    </citation>
    <scope>NUCLEOTIDE SEQUENCE [LARGE SCALE GENOMIC DNA]</scope>
    <source>
        <strain evidence="2 3">S3b</strain>
    </source>
</reference>
<evidence type="ECO:0000313" key="3">
    <source>
        <dbReference type="Proteomes" id="UP000182429"/>
    </source>
</evidence>
<name>A0A1H2V0V2_9FIRM</name>
<dbReference type="EMBL" id="FNNF01000027">
    <property type="protein sequence ID" value="SDW61982.1"/>
    <property type="molecule type" value="Genomic_DNA"/>
</dbReference>